<feature type="compositionally biased region" description="Low complexity" evidence="1">
    <location>
        <begin position="1049"/>
        <end position="1088"/>
    </location>
</feature>
<feature type="compositionally biased region" description="Basic and acidic residues" evidence="1">
    <location>
        <begin position="502"/>
        <end position="511"/>
    </location>
</feature>
<dbReference type="InterPro" id="IPR058348">
    <property type="entry name" value="DUF8035"/>
</dbReference>
<feature type="compositionally biased region" description="Basic and acidic residues" evidence="1">
    <location>
        <begin position="751"/>
        <end position="762"/>
    </location>
</feature>
<keyword evidence="4" id="KW-1185">Reference proteome</keyword>
<feature type="region of interest" description="Disordered" evidence="1">
    <location>
        <begin position="356"/>
        <end position="621"/>
    </location>
</feature>
<feature type="compositionally biased region" description="Basic and acidic residues" evidence="1">
    <location>
        <begin position="1126"/>
        <end position="1148"/>
    </location>
</feature>
<feature type="compositionally biased region" description="Basic and acidic residues" evidence="1">
    <location>
        <begin position="411"/>
        <end position="431"/>
    </location>
</feature>
<dbReference type="AlphaFoldDB" id="A0A9P4SIY7"/>
<feature type="compositionally biased region" description="Basic and acidic residues" evidence="1">
    <location>
        <begin position="827"/>
        <end position="846"/>
    </location>
</feature>
<evidence type="ECO:0000313" key="3">
    <source>
        <dbReference type="EMBL" id="KAF2843400.1"/>
    </source>
</evidence>
<feature type="domain" description="DUF8035" evidence="2">
    <location>
        <begin position="923"/>
        <end position="975"/>
    </location>
</feature>
<dbReference type="Proteomes" id="UP000799429">
    <property type="component" value="Unassembled WGS sequence"/>
</dbReference>
<dbReference type="OrthoDB" id="5418088at2759"/>
<reference evidence="3" key="1">
    <citation type="journal article" date="2020" name="Stud. Mycol.">
        <title>101 Dothideomycetes genomes: a test case for predicting lifestyles and emergence of pathogens.</title>
        <authorList>
            <person name="Haridas S."/>
            <person name="Albert R."/>
            <person name="Binder M."/>
            <person name="Bloem J."/>
            <person name="Labutti K."/>
            <person name="Salamov A."/>
            <person name="Andreopoulos B."/>
            <person name="Baker S."/>
            <person name="Barry K."/>
            <person name="Bills G."/>
            <person name="Bluhm B."/>
            <person name="Cannon C."/>
            <person name="Castanera R."/>
            <person name="Culley D."/>
            <person name="Daum C."/>
            <person name="Ezra D."/>
            <person name="Gonzalez J."/>
            <person name="Henrissat B."/>
            <person name="Kuo A."/>
            <person name="Liang C."/>
            <person name="Lipzen A."/>
            <person name="Lutzoni F."/>
            <person name="Magnuson J."/>
            <person name="Mondo S."/>
            <person name="Nolan M."/>
            <person name="Ohm R."/>
            <person name="Pangilinan J."/>
            <person name="Park H.-J."/>
            <person name="Ramirez L."/>
            <person name="Alfaro M."/>
            <person name="Sun H."/>
            <person name="Tritt A."/>
            <person name="Yoshinaga Y."/>
            <person name="Zwiers L.-H."/>
            <person name="Turgeon B."/>
            <person name="Goodwin S."/>
            <person name="Spatafora J."/>
            <person name="Crous P."/>
            <person name="Grigoriev I."/>
        </authorList>
    </citation>
    <scope>NUCLEOTIDE SEQUENCE</scope>
    <source>
        <strain evidence="3">CBS 101060</strain>
    </source>
</reference>
<sequence>MDDEEDGWEPAAECPSVRVFPARGFGPQRLLPRLETRVIGHPALALFAAWTQQIFNVVIQVFREDGRRESLAFLDQDDLGPSPRRSRLGLLRKRVPPCELPVLDDSSRLPLHVARRLNSQRNASLKASKSKMSNHYRPSSPRGRHHITVPERSSTGTFPTYDPYYDTRSPQGYTSPRSGVVPISTQTFVNSASGASRAATVYNPYSTRPRRSTLTEADNAHRRSSSLVPPALPSRSRPIVQTSIERPSSPLARSWDSRDAFVTPASSGPKRERKVYSIDDGKAYRVNDNDADSHWKDSERERGGYRSSGQGPSRKGYHLNGPLVRPSPGVAGVNDDYYSYTDPATMYKETEPVWRRRRGSVDGRRERPTSMLESYAPKTTRDNLGPPPTTRGFGRISDNMGHPTAPPARSSSRDRYNDYSGYRDDIYDRNLQRTNSTRPKTTIHQDRDDRRGDRYDRRDEYDTQRDKRHGDRYDDPELEARGFGIKPTGVDPYNIPPPPPPSRDDRKDRRPPYGAEPVAQQSGPLGYIPHDDRREQDRRDREWVLERERERERELRDRDRDPRDRHRDRDATRDRGYELSRRDRNDRETARDRDNESTRKDRDDRESQGGAVGGAAPGIPPAVATAVMGYNAHELMDKERREAEYAEREESSRRHLRKSSDVPESRDKRPEDAEDRNRRNRKSGPDDVDRPRERKYEVDEERDHKHRSWEPSDNPETRERHYVDKDDTKVRDDRRKDRQDEPSSAMDPDEEYRRRVQQEMERSYQPPPREALEADRERERRRREQSSQDNTLAIRSLPKDDSMITQPDLERRRRDEPSQDIPPMRGLPRDDSMTTHPDIERARERQNNVLGGHMVSEPGEAKDEPERDRRVQIVAPAEKKDSPPPPKSILRKPTEKFPEDPNPIREGVAPLKDATKKGIPPGARWTKIDRRLVNPEALEEAKERFEERQDCVIVLRVLTKEDIQKLADRTAEIRDTQSKMKSKKKVEFDEKEQGRRKEEEKSKEYRGSKGVMTGKEKNEDAPASNPLASTGKYGSLFSFLEGVAERFLSSKGESQSSSQNESHNQNQPHSQDQFPTQDQSYSHNQSQHYSHDQSKRLTNNAKEERYERDRKRRPRRDDYDDDDEEDRKPRMIEDGSGRIDRDRYRDEY</sequence>
<organism evidence="3 4">
    <name type="scientific">Patellaria atrata CBS 101060</name>
    <dbReference type="NCBI Taxonomy" id="1346257"/>
    <lineage>
        <taxon>Eukaryota</taxon>
        <taxon>Fungi</taxon>
        <taxon>Dikarya</taxon>
        <taxon>Ascomycota</taxon>
        <taxon>Pezizomycotina</taxon>
        <taxon>Dothideomycetes</taxon>
        <taxon>Dothideomycetes incertae sedis</taxon>
        <taxon>Patellariales</taxon>
        <taxon>Patellariaceae</taxon>
        <taxon>Patellaria</taxon>
    </lineage>
</organism>
<feature type="region of interest" description="Disordered" evidence="1">
    <location>
        <begin position="121"/>
        <end position="162"/>
    </location>
</feature>
<feature type="compositionally biased region" description="Basic and acidic residues" evidence="1">
    <location>
        <begin position="1089"/>
        <end position="1109"/>
    </location>
</feature>
<feature type="compositionally biased region" description="Basic and acidic residues" evidence="1">
    <location>
        <begin position="284"/>
        <end position="304"/>
    </location>
</feature>
<feature type="compositionally biased region" description="Basic and acidic residues" evidence="1">
    <location>
        <begin position="356"/>
        <end position="368"/>
    </location>
</feature>
<feature type="compositionally biased region" description="Basic and acidic residues" evidence="1">
    <location>
        <begin position="715"/>
        <end position="741"/>
    </location>
</feature>
<feature type="region of interest" description="Disordered" evidence="1">
    <location>
        <begin position="1048"/>
        <end position="1148"/>
    </location>
</feature>
<comment type="caution">
    <text evidence="3">The sequence shown here is derived from an EMBL/GenBank/DDBJ whole genome shotgun (WGS) entry which is preliminary data.</text>
</comment>
<protein>
    <recommendedName>
        <fullName evidence="2">DUF8035 domain-containing protein</fullName>
    </recommendedName>
</protein>
<dbReference type="Pfam" id="PF26118">
    <property type="entry name" value="DUF8035"/>
    <property type="match status" value="1"/>
</dbReference>
<feature type="region of interest" description="Disordered" evidence="1">
    <location>
        <begin position="972"/>
        <end position="1032"/>
    </location>
</feature>
<feature type="compositionally biased region" description="Basic and acidic residues" evidence="1">
    <location>
        <begin position="770"/>
        <end position="786"/>
    </location>
</feature>
<feature type="compositionally biased region" description="Basic and acidic residues" evidence="1">
    <location>
        <begin position="859"/>
        <end position="882"/>
    </location>
</feature>
<evidence type="ECO:0000256" key="1">
    <source>
        <dbReference type="SAM" id="MobiDB-lite"/>
    </source>
</evidence>
<feature type="compositionally biased region" description="Polar residues" evidence="1">
    <location>
        <begin position="432"/>
        <end position="442"/>
    </location>
</feature>
<feature type="region of interest" description="Disordered" evidence="1">
    <location>
        <begin position="284"/>
        <end position="332"/>
    </location>
</feature>
<feature type="compositionally biased region" description="Basic and acidic residues" evidence="1">
    <location>
        <begin position="892"/>
        <end position="903"/>
    </location>
</feature>
<feature type="compositionally biased region" description="Basic and acidic residues" evidence="1">
    <location>
        <begin position="797"/>
        <end position="817"/>
    </location>
</feature>
<feature type="compositionally biased region" description="Basic and acidic residues" evidence="1">
    <location>
        <begin position="639"/>
        <end position="703"/>
    </location>
</feature>
<name>A0A9P4SIY7_9PEZI</name>
<evidence type="ECO:0000313" key="4">
    <source>
        <dbReference type="Proteomes" id="UP000799429"/>
    </source>
</evidence>
<feature type="compositionally biased region" description="Basic and acidic residues" evidence="1">
    <location>
        <begin position="529"/>
        <end position="607"/>
    </location>
</feature>
<dbReference type="PANTHER" id="PTHR42081:SF1">
    <property type="entry name" value="ZINC FINGER PROTEIN DHHC DOMAIN CONTAINING PROTEIN"/>
    <property type="match status" value="1"/>
</dbReference>
<feature type="region of interest" description="Disordered" evidence="1">
    <location>
        <begin position="639"/>
        <end position="922"/>
    </location>
</feature>
<evidence type="ECO:0000259" key="2">
    <source>
        <dbReference type="Pfam" id="PF26118"/>
    </source>
</evidence>
<dbReference type="EMBL" id="MU006089">
    <property type="protein sequence ID" value="KAF2843400.1"/>
    <property type="molecule type" value="Genomic_DNA"/>
</dbReference>
<accession>A0A9P4SIY7</accession>
<feature type="region of interest" description="Disordered" evidence="1">
    <location>
        <begin position="204"/>
        <end position="252"/>
    </location>
</feature>
<proteinExistence type="predicted"/>
<feature type="compositionally biased region" description="Basic and acidic residues" evidence="1">
    <location>
        <begin position="443"/>
        <end position="480"/>
    </location>
</feature>
<gene>
    <name evidence="3" type="ORF">M501DRAFT_985517</name>
</gene>
<feature type="compositionally biased region" description="Basic and acidic residues" evidence="1">
    <location>
        <begin position="985"/>
        <end position="1007"/>
    </location>
</feature>
<dbReference type="PANTHER" id="PTHR42081">
    <property type="entry name" value="ZINC FINGER PROTEIN DHHC DOMAIN CONTAINING PROTEIN"/>
    <property type="match status" value="1"/>
</dbReference>